<evidence type="ECO:0000313" key="2">
    <source>
        <dbReference type="EMBL" id="GMH69634.1"/>
    </source>
</evidence>
<dbReference type="Proteomes" id="UP001165082">
    <property type="component" value="Unassembled WGS sequence"/>
</dbReference>
<name>A0A9W7E633_9STRA</name>
<dbReference type="EMBL" id="BRXZ01002760">
    <property type="protein sequence ID" value="GMH69634.1"/>
    <property type="molecule type" value="Genomic_DNA"/>
</dbReference>
<dbReference type="InterPro" id="IPR040441">
    <property type="entry name" value="CFA20/CFAP20DC"/>
</dbReference>
<organism evidence="2 3">
    <name type="scientific">Triparma retinervis</name>
    <dbReference type="NCBI Taxonomy" id="2557542"/>
    <lineage>
        <taxon>Eukaryota</taxon>
        <taxon>Sar</taxon>
        <taxon>Stramenopiles</taxon>
        <taxon>Ochrophyta</taxon>
        <taxon>Bolidophyceae</taxon>
        <taxon>Parmales</taxon>
        <taxon>Triparmaceae</taxon>
        <taxon>Triparma</taxon>
    </lineage>
</organism>
<evidence type="ECO:0000259" key="1">
    <source>
        <dbReference type="Pfam" id="PF05018"/>
    </source>
</evidence>
<keyword evidence="3" id="KW-1185">Reference proteome</keyword>
<dbReference type="InterPro" id="IPR007714">
    <property type="entry name" value="CFA20_dom"/>
</dbReference>
<gene>
    <name evidence="2" type="ORF">TrRE_jg11357</name>
</gene>
<sequence length="217" mass="24554">MAEYEIPPEEYNFECVLPPNDEAAEWHELPEYLSAKKNCESLIHRASKRAGGHHHSVEVIDNDREIGGPSIEILGGGEITWNLEASGSVPILRYLTLHLKELDKFLSFEITVLDEEMKERVLKISNKRSHCVISNEKKFDDAGNEIEYSVCVLPLKIGKGWQMTCLDLVSLCKNAFGTEKPNTLAITVKGECRLSKIFFHNKRYSDAEMPPHLRSVG</sequence>
<dbReference type="AlphaFoldDB" id="A0A9W7E633"/>
<dbReference type="Pfam" id="PF05018">
    <property type="entry name" value="CFA20_dom"/>
    <property type="match status" value="1"/>
</dbReference>
<protein>
    <recommendedName>
        <fullName evidence="1">CFA20 domain-containing protein</fullName>
    </recommendedName>
</protein>
<feature type="domain" description="CFA20" evidence="1">
    <location>
        <begin position="92"/>
        <end position="214"/>
    </location>
</feature>
<proteinExistence type="predicted"/>
<evidence type="ECO:0000313" key="3">
    <source>
        <dbReference type="Proteomes" id="UP001165082"/>
    </source>
</evidence>
<dbReference type="PANTHER" id="PTHR12458">
    <property type="entry name" value="ORF PROTEIN"/>
    <property type="match status" value="1"/>
</dbReference>
<comment type="caution">
    <text evidence="2">The sequence shown here is derived from an EMBL/GenBank/DDBJ whole genome shotgun (WGS) entry which is preliminary data.</text>
</comment>
<dbReference type="OrthoDB" id="7486196at2759"/>
<accession>A0A9W7E633</accession>
<reference evidence="2" key="1">
    <citation type="submission" date="2022-07" db="EMBL/GenBank/DDBJ databases">
        <title>Genome analysis of Parmales, a sister group of diatoms, reveals the evolutionary specialization of diatoms from phago-mixotrophs to photoautotrophs.</title>
        <authorList>
            <person name="Ban H."/>
            <person name="Sato S."/>
            <person name="Yoshikawa S."/>
            <person name="Kazumasa Y."/>
            <person name="Nakamura Y."/>
            <person name="Ichinomiya M."/>
            <person name="Saitoh K."/>
            <person name="Sato N."/>
            <person name="Blanc-Mathieu R."/>
            <person name="Endo H."/>
            <person name="Kuwata A."/>
            <person name="Ogata H."/>
        </authorList>
    </citation>
    <scope>NUCLEOTIDE SEQUENCE</scope>
</reference>